<keyword evidence="2" id="KW-0749">Sporulation</keyword>
<dbReference type="VEuPathDB" id="FungiDB:PLEOSDRAFT_162177"/>
<accession>A0A067N752</accession>
<dbReference type="InterPro" id="IPR038491">
    <property type="entry name" value="Velvet_dom_sf"/>
</dbReference>
<feature type="compositionally biased region" description="Low complexity" evidence="6">
    <location>
        <begin position="138"/>
        <end position="154"/>
    </location>
</feature>
<dbReference type="PANTHER" id="PTHR33572">
    <property type="entry name" value="SPORE DEVELOPMENT REGULATOR VOSA"/>
    <property type="match status" value="1"/>
</dbReference>
<keyword evidence="3" id="KW-0805">Transcription regulation</keyword>
<sequence length="251" mass="27709">MSLTLGLPLTYPMPLPPPYNAAADTDHPPPYTTFFPPTQPQQPMTYHNYPSHPHSTYNSHSSYYGNTHALDRDALPHPNREYELTVRQEPKQARMCGIGGKADRRPIDPPPIVQLRVIDPSHRRRNLQAPPPPHGLHSYSSQSSQSTQLQQHSSPPAQNSNIPPHQRRKAIHIASPSHATTSSAAYGAGGRGGLRSDDERDDEGDEDDEGNEGDDRADARRSTSRRGGRRNSRGRGAEGGMLDDDHDMSGR</sequence>
<dbReference type="InParanoid" id="A0A067N752"/>
<dbReference type="Proteomes" id="UP000027073">
    <property type="component" value="Unassembled WGS sequence"/>
</dbReference>
<feature type="domain" description="Velvet" evidence="7">
    <location>
        <begin position="76"/>
        <end position="251"/>
    </location>
</feature>
<keyword evidence="4" id="KW-0804">Transcription</keyword>
<dbReference type="GO" id="GO:0005634">
    <property type="term" value="C:nucleus"/>
    <property type="evidence" value="ECO:0007669"/>
    <property type="project" value="UniProtKB-SubCell"/>
</dbReference>
<dbReference type="Pfam" id="PF11754">
    <property type="entry name" value="Velvet"/>
    <property type="match status" value="1"/>
</dbReference>
<dbReference type="AlphaFoldDB" id="A0A067N752"/>
<evidence type="ECO:0000256" key="5">
    <source>
        <dbReference type="ARBA" id="ARBA00023242"/>
    </source>
</evidence>
<feature type="compositionally biased region" description="Low complexity" evidence="6">
    <location>
        <begin position="174"/>
        <end position="186"/>
    </location>
</feature>
<evidence type="ECO:0000256" key="3">
    <source>
        <dbReference type="ARBA" id="ARBA00023015"/>
    </source>
</evidence>
<dbReference type="PROSITE" id="PS51821">
    <property type="entry name" value="VELVET"/>
    <property type="match status" value="1"/>
</dbReference>
<dbReference type="PANTHER" id="PTHR33572:SF18">
    <property type="entry name" value="SPORE DEVELOPMENT REGULATOR VOSA"/>
    <property type="match status" value="1"/>
</dbReference>
<dbReference type="GO" id="GO:0030435">
    <property type="term" value="P:sporulation resulting in formation of a cellular spore"/>
    <property type="evidence" value="ECO:0007669"/>
    <property type="project" value="UniProtKB-KW"/>
</dbReference>
<dbReference type="InterPro" id="IPR037525">
    <property type="entry name" value="Velvet_dom"/>
</dbReference>
<feature type="compositionally biased region" description="Acidic residues" evidence="6">
    <location>
        <begin position="241"/>
        <end position="251"/>
    </location>
</feature>
<reference evidence="9" key="1">
    <citation type="journal article" date="2014" name="Proc. Natl. Acad. Sci. U.S.A.">
        <title>Extensive sampling of basidiomycete genomes demonstrates inadequacy of the white-rot/brown-rot paradigm for wood decay fungi.</title>
        <authorList>
            <person name="Riley R."/>
            <person name="Salamov A.A."/>
            <person name="Brown D.W."/>
            <person name="Nagy L.G."/>
            <person name="Floudas D."/>
            <person name="Held B.W."/>
            <person name="Levasseur A."/>
            <person name="Lombard V."/>
            <person name="Morin E."/>
            <person name="Otillar R."/>
            <person name="Lindquist E.A."/>
            <person name="Sun H."/>
            <person name="LaButti K.M."/>
            <person name="Schmutz J."/>
            <person name="Jabbour D."/>
            <person name="Luo H."/>
            <person name="Baker S.E."/>
            <person name="Pisabarro A.G."/>
            <person name="Walton J.D."/>
            <person name="Blanchette R.A."/>
            <person name="Henrissat B."/>
            <person name="Martin F."/>
            <person name="Cullen D."/>
            <person name="Hibbett D.S."/>
            <person name="Grigoriev I.V."/>
        </authorList>
    </citation>
    <scope>NUCLEOTIDE SEQUENCE [LARGE SCALE GENOMIC DNA]</scope>
    <source>
        <strain evidence="9">PC15</strain>
    </source>
</reference>
<comment type="subcellular location">
    <subcellularLocation>
        <location evidence="1">Nucleus</location>
    </subcellularLocation>
</comment>
<evidence type="ECO:0000256" key="6">
    <source>
        <dbReference type="SAM" id="MobiDB-lite"/>
    </source>
</evidence>
<evidence type="ECO:0000313" key="8">
    <source>
        <dbReference type="EMBL" id="KDQ23818.1"/>
    </source>
</evidence>
<dbReference type="OrthoDB" id="5599552at2759"/>
<dbReference type="Gene3D" id="2.60.40.3960">
    <property type="entry name" value="Velvet domain"/>
    <property type="match status" value="1"/>
</dbReference>
<organism evidence="8 9">
    <name type="scientific">Pleurotus ostreatus (strain PC15)</name>
    <name type="common">Oyster mushroom</name>
    <dbReference type="NCBI Taxonomy" id="1137138"/>
    <lineage>
        <taxon>Eukaryota</taxon>
        <taxon>Fungi</taxon>
        <taxon>Dikarya</taxon>
        <taxon>Basidiomycota</taxon>
        <taxon>Agaricomycotina</taxon>
        <taxon>Agaricomycetes</taxon>
        <taxon>Agaricomycetidae</taxon>
        <taxon>Agaricales</taxon>
        <taxon>Pleurotineae</taxon>
        <taxon>Pleurotaceae</taxon>
        <taxon>Pleurotus</taxon>
    </lineage>
</organism>
<gene>
    <name evidence="8" type="ORF">PLEOSDRAFT_162177</name>
</gene>
<feature type="compositionally biased region" description="Basic residues" evidence="6">
    <location>
        <begin position="222"/>
        <end position="233"/>
    </location>
</feature>
<evidence type="ECO:0000259" key="7">
    <source>
        <dbReference type="PROSITE" id="PS51821"/>
    </source>
</evidence>
<dbReference type="InterPro" id="IPR021740">
    <property type="entry name" value="Velvet"/>
</dbReference>
<dbReference type="HOGENOM" id="CLU_1107493_0_0_1"/>
<feature type="compositionally biased region" description="Acidic residues" evidence="6">
    <location>
        <begin position="199"/>
        <end position="212"/>
    </location>
</feature>
<protein>
    <recommendedName>
        <fullName evidence="7">Velvet domain-containing protein</fullName>
    </recommendedName>
</protein>
<evidence type="ECO:0000256" key="4">
    <source>
        <dbReference type="ARBA" id="ARBA00023163"/>
    </source>
</evidence>
<dbReference type="EMBL" id="KL198012">
    <property type="protein sequence ID" value="KDQ23818.1"/>
    <property type="molecule type" value="Genomic_DNA"/>
</dbReference>
<evidence type="ECO:0000256" key="1">
    <source>
        <dbReference type="ARBA" id="ARBA00004123"/>
    </source>
</evidence>
<dbReference type="STRING" id="1137138.A0A067N752"/>
<evidence type="ECO:0000313" key="9">
    <source>
        <dbReference type="Proteomes" id="UP000027073"/>
    </source>
</evidence>
<keyword evidence="5" id="KW-0539">Nucleus</keyword>
<feature type="region of interest" description="Disordered" evidence="6">
    <location>
        <begin position="87"/>
        <end position="251"/>
    </location>
</feature>
<evidence type="ECO:0000256" key="2">
    <source>
        <dbReference type="ARBA" id="ARBA00022969"/>
    </source>
</evidence>
<name>A0A067N752_PLEO1</name>
<proteinExistence type="predicted"/>